<dbReference type="EMBL" id="UINC01022985">
    <property type="protein sequence ID" value="SVA93747.1"/>
    <property type="molecule type" value="Genomic_DNA"/>
</dbReference>
<accession>A0A381ZY22</accession>
<dbReference type="InterPro" id="IPR023631">
    <property type="entry name" value="Amidase_dom"/>
</dbReference>
<dbReference type="PANTHER" id="PTHR11895:SF7">
    <property type="entry name" value="GLUTAMYL-TRNA(GLN) AMIDOTRANSFERASE SUBUNIT A, MITOCHONDRIAL"/>
    <property type="match status" value="1"/>
</dbReference>
<dbReference type="PANTHER" id="PTHR11895">
    <property type="entry name" value="TRANSAMIDASE"/>
    <property type="match status" value="1"/>
</dbReference>
<dbReference type="GO" id="GO:0003824">
    <property type="term" value="F:catalytic activity"/>
    <property type="evidence" value="ECO:0007669"/>
    <property type="project" value="InterPro"/>
</dbReference>
<name>A0A381ZY22_9ZZZZ</name>
<feature type="domain" description="Amidase" evidence="1">
    <location>
        <begin position="10"/>
        <end position="377"/>
    </location>
</feature>
<dbReference type="AlphaFoldDB" id="A0A381ZY22"/>
<gene>
    <name evidence="2" type="ORF">METZ01_LOCUS146601</name>
</gene>
<protein>
    <recommendedName>
        <fullName evidence="1">Amidase domain-containing protein</fullName>
    </recommendedName>
</protein>
<dbReference type="Pfam" id="PF01425">
    <property type="entry name" value="Amidase"/>
    <property type="match status" value="1"/>
</dbReference>
<dbReference type="InterPro" id="IPR036928">
    <property type="entry name" value="AS_sf"/>
</dbReference>
<evidence type="ECO:0000259" key="1">
    <source>
        <dbReference type="Pfam" id="PF01425"/>
    </source>
</evidence>
<evidence type="ECO:0000313" key="2">
    <source>
        <dbReference type="EMBL" id="SVA93747.1"/>
    </source>
</evidence>
<dbReference type="Gene3D" id="3.90.1300.10">
    <property type="entry name" value="Amidase signature (AS) domain"/>
    <property type="match status" value="1"/>
</dbReference>
<sequence>MKTHTAMDELKRCLGNIERFDEQVNAFITVLSDTALEEAQQADEEFAGGGGKGLLAGVPISVKDCIDVAGVRCTNGSLFFKDYVPERDALIVQRLRRAGAVIVGKTNLHEFAYGSTTQNPHYGPTRNPWDLTRIPSGSSGGAGASLAADMCMGAVGSDTGGSVRTPAAINGVTGLRPTMGSIPMTGSFTRICPAIDTVGPLGKSVDIVARMFTVMAGYDDDDLYSVRHSWDDAFRRMPDGMTGLRIGIPRRFFFEDLEPGIGEAVEEAGIQMGQLGAVITEIELDAADSAQQDVMPMVWADAYEYHRERAESNPELFGKDVLDRILLGRDISGRDYAAALRARERWNRVIDRALQEVDVILTPTTPRAAPLIESSSDMLATTHHLTRFTYL</sequence>
<reference evidence="2" key="1">
    <citation type="submission" date="2018-05" db="EMBL/GenBank/DDBJ databases">
        <authorList>
            <person name="Lanie J.A."/>
            <person name="Ng W.-L."/>
            <person name="Kazmierczak K.M."/>
            <person name="Andrzejewski T.M."/>
            <person name="Davidsen T.M."/>
            <person name="Wayne K.J."/>
            <person name="Tettelin H."/>
            <person name="Glass J.I."/>
            <person name="Rusch D."/>
            <person name="Podicherti R."/>
            <person name="Tsui H.-C.T."/>
            <person name="Winkler M.E."/>
        </authorList>
    </citation>
    <scope>NUCLEOTIDE SEQUENCE</scope>
</reference>
<feature type="non-terminal residue" evidence="2">
    <location>
        <position position="391"/>
    </location>
</feature>
<dbReference type="SUPFAM" id="SSF75304">
    <property type="entry name" value="Amidase signature (AS) enzymes"/>
    <property type="match status" value="1"/>
</dbReference>
<organism evidence="2">
    <name type="scientific">marine metagenome</name>
    <dbReference type="NCBI Taxonomy" id="408172"/>
    <lineage>
        <taxon>unclassified sequences</taxon>
        <taxon>metagenomes</taxon>
        <taxon>ecological metagenomes</taxon>
    </lineage>
</organism>
<dbReference type="InterPro" id="IPR000120">
    <property type="entry name" value="Amidase"/>
</dbReference>
<proteinExistence type="predicted"/>